<evidence type="ECO:0000256" key="7">
    <source>
        <dbReference type="ARBA" id="ARBA00035517"/>
    </source>
</evidence>
<dbReference type="GO" id="GO:0006412">
    <property type="term" value="P:translation"/>
    <property type="evidence" value="ECO:0007669"/>
    <property type="project" value="TreeGrafter"/>
</dbReference>
<keyword evidence="11" id="KW-1185">Reference proteome</keyword>
<dbReference type="OrthoDB" id="9804077at2"/>
<dbReference type="FunFam" id="2.40.50.140:FF:000051">
    <property type="entry name" value="RNA-binding transcriptional accessory protein"/>
    <property type="match status" value="1"/>
</dbReference>
<dbReference type="Gene3D" id="2.40.50.140">
    <property type="entry name" value="Nucleic acid-binding proteins"/>
    <property type="match status" value="6"/>
</dbReference>
<evidence type="ECO:0000313" key="10">
    <source>
        <dbReference type="EMBL" id="RCR69343.1"/>
    </source>
</evidence>
<dbReference type="CDD" id="cd05687">
    <property type="entry name" value="S1_RPS1_repeat_ec1_hs1"/>
    <property type="match status" value="1"/>
</dbReference>
<evidence type="ECO:0000256" key="5">
    <source>
        <dbReference type="ARBA" id="ARBA00023274"/>
    </source>
</evidence>
<keyword evidence="2" id="KW-0677">Repeat</keyword>
<reference evidence="10 11" key="1">
    <citation type="submission" date="2018-07" db="EMBL/GenBank/DDBJ databases">
        <title>Genome analysis of Larkinella rosea.</title>
        <authorList>
            <person name="Zhou Z."/>
            <person name="Wang G."/>
        </authorList>
    </citation>
    <scope>NUCLEOTIDE SEQUENCE [LARGE SCALE GENOMIC DNA]</scope>
    <source>
        <strain evidence="11">zzj9</strain>
    </source>
</reference>
<dbReference type="GO" id="GO:0003729">
    <property type="term" value="F:mRNA binding"/>
    <property type="evidence" value="ECO:0007669"/>
    <property type="project" value="TreeGrafter"/>
</dbReference>
<name>A0A368JRW2_9BACT</name>
<comment type="similarity">
    <text evidence="1">Belongs to the bacterial ribosomal protein bS1 family.</text>
</comment>
<dbReference type="SMART" id="SM00316">
    <property type="entry name" value="S1"/>
    <property type="match status" value="6"/>
</dbReference>
<dbReference type="InterPro" id="IPR050437">
    <property type="entry name" value="Ribos_protein_bS1-like"/>
</dbReference>
<dbReference type="InterPro" id="IPR003029">
    <property type="entry name" value="S1_domain"/>
</dbReference>
<dbReference type="EMBL" id="QOWE01000009">
    <property type="protein sequence ID" value="RCR69343.1"/>
    <property type="molecule type" value="Genomic_DNA"/>
</dbReference>
<feature type="domain" description="S1 motif" evidence="9">
    <location>
        <begin position="299"/>
        <end position="369"/>
    </location>
</feature>
<evidence type="ECO:0000256" key="2">
    <source>
        <dbReference type="ARBA" id="ARBA00022737"/>
    </source>
</evidence>
<dbReference type="SUPFAM" id="SSF50249">
    <property type="entry name" value="Nucleic acid-binding proteins"/>
    <property type="match status" value="6"/>
</dbReference>
<dbReference type="Pfam" id="PF00575">
    <property type="entry name" value="S1"/>
    <property type="match status" value="5"/>
</dbReference>
<organism evidence="10 11">
    <name type="scientific">Larkinella punicea</name>
    <dbReference type="NCBI Taxonomy" id="2315727"/>
    <lineage>
        <taxon>Bacteria</taxon>
        <taxon>Pseudomonadati</taxon>
        <taxon>Bacteroidota</taxon>
        <taxon>Cytophagia</taxon>
        <taxon>Cytophagales</taxon>
        <taxon>Spirosomataceae</taxon>
        <taxon>Larkinella</taxon>
    </lineage>
</organism>
<dbReference type="GO" id="GO:0003735">
    <property type="term" value="F:structural constituent of ribosome"/>
    <property type="evidence" value="ECO:0007669"/>
    <property type="project" value="TreeGrafter"/>
</dbReference>
<evidence type="ECO:0000256" key="8">
    <source>
        <dbReference type="SAM" id="MobiDB-lite"/>
    </source>
</evidence>
<dbReference type="NCBIfam" id="NF004952">
    <property type="entry name" value="PRK06299.1-2"/>
    <property type="match status" value="1"/>
</dbReference>
<dbReference type="PRINTS" id="PR00681">
    <property type="entry name" value="RIBOSOMALS1"/>
</dbReference>
<gene>
    <name evidence="10" type="ORF">DUE52_12995</name>
</gene>
<dbReference type="InterPro" id="IPR035104">
    <property type="entry name" value="Ribosomal_protein_S1-like"/>
</dbReference>
<dbReference type="FunFam" id="2.40.50.140:FF:000110">
    <property type="entry name" value="30S ribosomal protein S1"/>
    <property type="match status" value="1"/>
</dbReference>
<sequence>MSKTQTLPDFDWDKADNRGFGSGYSDEERNRLSELYDNTLAQVNEKEVVIGTVVGITDREVILNIGFKSDGLVPASEFRDLPDMKIGDEVEVYVENQEDPNGQLVLSRKKAKVITAWQKIQRALDEDLVIEGFVKRRTKGGLIVDIYSIEAFLPGSQIDVKPIRDFDVFVGKKMEVKVVKINYANDNVVVSHKVLIEKDLEAQRQQILNNLQKGQVLEGVIKNMTNFGVFIDLGGVDGLLHITDISWGRISHPSELLHLDQKVNVVVLDFDEDKKRISLGMKQLQAHPWDSLQEGMQIGSKVKGRIVNVADYGAFLEIMPGVEGLIHVSEMSWSQHLRNPQDFLKVGDEVEAVVLTLDRNDRKMSLGIKQLTADPWSRPELVEKYAIGTKHKGVVRNLTNFGLFLELEEGIDGLVHVSDLSWTKKIKHPSDFIKVGEELEVIVLELDVDNRRLALGHKQLEENPWDTFESVFTPGSVHRCTILSKNDKVATLELPYGIEGFSALKNLQKEDGSWADVGETVDFKVIEFSKDEKRIMLSHSKTWQEKGDDRKPEKRQAVAKAPTTSSKEPERATLGDLDALAALKEQMEGRSSKGE</sequence>
<evidence type="ECO:0000256" key="3">
    <source>
        <dbReference type="ARBA" id="ARBA00022884"/>
    </source>
</evidence>
<feature type="compositionally biased region" description="Basic and acidic residues" evidence="8">
    <location>
        <begin position="542"/>
        <end position="556"/>
    </location>
</feature>
<evidence type="ECO:0000313" key="11">
    <source>
        <dbReference type="Proteomes" id="UP000253383"/>
    </source>
</evidence>
<feature type="domain" description="S1 motif" evidence="9">
    <location>
        <begin position="388"/>
        <end position="458"/>
    </location>
</feature>
<feature type="domain" description="S1 motif" evidence="9">
    <location>
        <begin position="127"/>
        <end position="193"/>
    </location>
</feature>
<feature type="domain" description="S1 motif" evidence="9">
    <location>
        <begin position="214"/>
        <end position="282"/>
    </location>
</feature>
<dbReference type="PANTHER" id="PTHR10724:SF7">
    <property type="entry name" value="SMALL RIBOSOMAL SUBUNIT PROTEIN BS1C"/>
    <property type="match status" value="1"/>
</dbReference>
<dbReference type="PANTHER" id="PTHR10724">
    <property type="entry name" value="30S RIBOSOMAL PROTEIN S1"/>
    <property type="match status" value="1"/>
</dbReference>
<dbReference type="AlphaFoldDB" id="A0A368JRW2"/>
<dbReference type="PROSITE" id="PS50126">
    <property type="entry name" value="S1"/>
    <property type="match status" value="6"/>
</dbReference>
<dbReference type="GO" id="GO:0022627">
    <property type="term" value="C:cytosolic small ribosomal subunit"/>
    <property type="evidence" value="ECO:0007669"/>
    <property type="project" value="TreeGrafter"/>
</dbReference>
<dbReference type="CDD" id="cd05688">
    <property type="entry name" value="S1_RPS1_repeat_ec3"/>
    <property type="match status" value="1"/>
</dbReference>
<dbReference type="InterPro" id="IPR012340">
    <property type="entry name" value="NA-bd_OB-fold"/>
</dbReference>
<dbReference type="NCBIfam" id="NF004953">
    <property type="entry name" value="PRK06299.1-3"/>
    <property type="match status" value="1"/>
</dbReference>
<feature type="domain" description="S1 motif" evidence="9">
    <location>
        <begin position="475"/>
        <end position="540"/>
    </location>
</feature>
<feature type="domain" description="S1 motif" evidence="9">
    <location>
        <begin position="46"/>
        <end position="109"/>
    </location>
</feature>
<evidence type="ECO:0000256" key="4">
    <source>
        <dbReference type="ARBA" id="ARBA00022980"/>
    </source>
</evidence>
<evidence type="ECO:0000259" key="9">
    <source>
        <dbReference type="PROSITE" id="PS50126"/>
    </source>
</evidence>
<accession>A0A368JRW2</accession>
<dbReference type="RefSeq" id="WP_114406514.1">
    <property type="nucleotide sequence ID" value="NZ_QOWE01000009.1"/>
</dbReference>
<proteinExistence type="inferred from homology"/>
<feature type="region of interest" description="Disordered" evidence="8">
    <location>
        <begin position="539"/>
        <end position="577"/>
    </location>
</feature>
<comment type="caution">
    <text evidence="10">The sequence shown here is derived from an EMBL/GenBank/DDBJ whole genome shotgun (WGS) entry which is preliminary data.</text>
</comment>
<protein>
    <recommendedName>
        <fullName evidence="6">Small ribosomal subunit protein bS1</fullName>
    </recommendedName>
    <alternativeName>
        <fullName evidence="7">30S ribosomal protein S1</fullName>
    </alternativeName>
</protein>
<dbReference type="FunFam" id="2.40.50.140:FF:000011">
    <property type="entry name" value="30S ribosomal protein S1"/>
    <property type="match status" value="1"/>
</dbReference>
<evidence type="ECO:0000256" key="1">
    <source>
        <dbReference type="ARBA" id="ARBA00006767"/>
    </source>
</evidence>
<dbReference type="Proteomes" id="UP000253383">
    <property type="component" value="Unassembled WGS sequence"/>
</dbReference>
<evidence type="ECO:0000256" key="6">
    <source>
        <dbReference type="ARBA" id="ARBA00035293"/>
    </source>
</evidence>
<dbReference type="CDD" id="cd04465">
    <property type="entry name" value="S1_RPS1_repeat_ec2_hs2"/>
    <property type="match status" value="1"/>
</dbReference>
<keyword evidence="4 10" id="KW-0689">Ribosomal protein</keyword>
<keyword evidence="5" id="KW-0687">Ribonucleoprotein</keyword>
<keyword evidence="3" id="KW-0694">RNA-binding</keyword>